<dbReference type="InterPro" id="IPR017557">
    <property type="entry name" value="Holo-ACP_synthase"/>
</dbReference>
<gene>
    <name evidence="5" type="ORF">E9232_004154</name>
</gene>
<evidence type="ECO:0000256" key="1">
    <source>
        <dbReference type="ARBA" id="ARBA00022679"/>
    </source>
</evidence>
<dbReference type="GO" id="GO:0016779">
    <property type="term" value="F:nucleotidyltransferase activity"/>
    <property type="evidence" value="ECO:0007669"/>
    <property type="project" value="UniProtKB-KW"/>
</dbReference>
<evidence type="ECO:0000256" key="2">
    <source>
        <dbReference type="ARBA" id="ARBA00022695"/>
    </source>
</evidence>
<dbReference type="EMBL" id="JAVDPW010000007">
    <property type="protein sequence ID" value="MDR6291620.1"/>
    <property type="molecule type" value="Genomic_DNA"/>
</dbReference>
<protein>
    <submittedName>
        <fullName evidence="5">Phosphoribosyl-dephospho-CoA transferase</fullName>
        <ecNumber evidence="5">2.7.7.66</ecNumber>
    </submittedName>
</protein>
<evidence type="ECO:0000259" key="4">
    <source>
        <dbReference type="Pfam" id="PF20866"/>
    </source>
</evidence>
<keyword evidence="2 5" id="KW-0548">Nucleotidyltransferase</keyword>
<dbReference type="Pfam" id="PF10620">
    <property type="entry name" value="MdcG"/>
    <property type="match status" value="1"/>
</dbReference>
<sequence>MPNWAVASLDAVPWVVVRRAPPRDGQLPVGIRGAGRGERCAAWLPADAVVAVRTPEDLATAAAWRGHARRGDVPALAILDPVAELLGGRAWGPAGSVGFELATGHPAAHRDSDLDIVLRAPHRIGRDLSDRLVSALARLPVRVDVVLETPLGGCSLAEVAAGGRPLVVKTLHGPRLVDDPWPASP</sequence>
<dbReference type="InterPro" id="IPR048903">
    <property type="entry name" value="MdcG_N"/>
</dbReference>
<dbReference type="InterPro" id="IPR049180">
    <property type="entry name" value="MdcG_C"/>
</dbReference>
<evidence type="ECO:0000313" key="5">
    <source>
        <dbReference type="EMBL" id="MDR6291620.1"/>
    </source>
</evidence>
<dbReference type="NCBIfam" id="NF002332">
    <property type="entry name" value="PRK01293.1"/>
    <property type="match status" value="1"/>
</dbReference>
<name>A0ABU1JSL7_9PROT</name>
<feature type="domain" description="Phosphoribosyl-dephospho-CoA transferase MdcG N-terminal" evidence="4">
    <location>
        <begin position="2"/>
        <end position="55"/>
    </location>
</feature>
<organism evidence="5 6">
    <name type="scientific">Inquilinus ginsengisoli</name>
    <dbReference type="NCBI Taxonomy" id="363840"/>
    <lineage>
        <taxon>Bacteria</taxon>
        <taxon>Pseudomonadati</taxon>
        <taxon>Pseudomonadota</taxon>
        <taxon>Alphaproteobacteria</taxon>
        <taxon>Rhodospirillales</taxon>
        <taxon>Rhodospirillaceae</taxon>
        <taxon>Inquilinus</taxon>
    </lineage>
</organism>
<reference evidence="5 6" key="1">
    <citation type="submission" date="2023-07" db="EMBL/GenBank/DDBJ databases">
        <title>Sorghum-associated microbial communities from plants grown in Nebraska, USA.</title>
        <authorList>
            <person name="Schachtman D."/>
        </authorList>
    </citation>
    <scope>NUCLEOTIDE SEQUENCE [LARGE SCALE GENOMIC DNA]</scope>
    <source>
        <strain evidence="5 6">584</strain>
    </source>
</reference>
<dbReference type="EC" id="2.7.7.66" evidence="5"/>
<accession>A0ABU1JSL7</accession>
<evidence type="ECO:0000259" key="3">
    <source>
        <dbReference type="Pfam" id="PF10620"/>
    </source>
</evidence>
<evidence type="ECO:0000313" key="6">
    <source>
        <dbReference type="Proteomes" id="UP001262410"/>
    </source>
</evidence>
<comment type="caution">
    <text evidence="5">The sequence shown here is derived from an EMBL/GenBank/DDBJ whole genome shotgun (WGS) entry which is preliminary data.</text>
</comment>
<keyword evidence="6" id="KW-1185">Reference proteome</keyword>
<dbReference type="NCBIfam" id="TIGR03135">
    <property type="entry name" value="malonate_mdcG"/>
    <property type="match status" value="1"/>
</dbReference>
<keyword evidence="1 5" id="KW-0808">Transferase</keyword>
<dbReference type="Pfam" id="PF20866">
    <property type="entry name" value="MdcG_N"/>
    <property type="match status" value="1"/>
</dbReference>
<feature type="domain" description="Phosphoribosyl-dephospho-CoA transferase MdcG C-terminal" evidence="3">
    <location>
        <begin position="72"/>
        <end position="180"/>
    </location>
</feature>
<dbReference type="Proteomes" id="UP001262410">
    <property type="component" value="Unassembled WGS sequence"/>
</dbReference>
<proteinExistence type="predicted"/>